<dbReference type="Gene3D" id="3.40.50.300">
    <property type="entry name" value="P-loop containing nucleotide triphosphate hydrolases"/>
    <property type="match status" value="1"/>
</dbReference>
<dbReference type="Proteomes" id="UP001501442">
    <property type="component" value="Unassembled WGS sequence"/>
</dbReference>
<keyword evidence="3" id="KW-1185">Reference proteome</keyword>
<gene>
    <name evidence="2" type="ORF">GCM10023196_023650</name>
</gene>
<dbReference type="SUPFAM" id="SSF52540">
    <property type="entry name" value="P-loop containing nucleoside triphosphate hydrolases"/>
    <property type="match status" value="1"/>
</dbReference>
<comment type="caution">
    <text evidence="2">The sequence shown here is derived from an EMBL/GenBank/DDBJ whole genome shotgun (WGS) entry which is preliminary data.</text>
</comment>
<dbReference type="InterPro" id="IPR027417">
    <property type="entry name" value="P-loop_NTPase"/>
</dbReference>
<dbReference type="RefSeq" id="WP_345430761.1">
    <property type="nucleotide sequence ID" value="NZ_BAABHK010000003.1"/>
</dbReference>
<reference evidence="3" key="1">
    <citation type="journal article" date="2019" name="Int. J. Syst. Evol. Microbiol.">
        <title>The Global Catalogue of Microorganisms (GCM) 10K type strain sequencing project: providing services to taxonomists for standard genome sequencing and annotation.</title>
        <authorList>
            <consortium name="The Broad Institute Genomics Platform"/>
            <consortium name="The Broad Institute Genome Sequencing Center for Infectious Disease"/>
            <person name="Wu L."/>
            <person name="Ma J."/>
        </authorList>
    </citation>
    <scope>NUCLEOTIDE SEQUENCE [LARGE SCALE GENOMIC DNA]</scope>
    <source>
        <strain evidence="3">JCM 17939</strain>
    </source>
</reference>
<feature type="domain" description="NACHT N-terminal Helical" evidence="1">
    <location>
        <begin position="3"/>
        <end position="231"/>
    </location>
</feature>
<accession>A0ABP8U599</accession>
<dbReference type="EMBL" id="BAABHK010000003">
    <property type="protein sequence ID" value="GAA4624245.1"/>
    <property type="molecule type" value="Genomic_DNA"/>
</dbReference>
<organism evidence="2 3">
    <name type="scientific">Actinoallomurus vinaceus</name>
    <dbReference type="NCBI Taxonomy" id="1080074"/>
    <lineage>
        <taxon>Bacteria</taxon>
        <taxon>Bacillati</taxon>
        <taxon>Actinomycetota</taxon>
        <taxon>Actinomycetes</taxon>
        <taxon>Streptosporangiales</taxon>
        <taxon>Thermomonosporaceae</taxon>
        <taxon>Actinoallomurus</taxon>
    </lineage>
</organism>
<protein>
    <recommendedName>
        <fullName evidence="1">NACHT N-terminal Helical domain-containing protein</fullName>
    </recommendedName>
</protein>
<dbReference type="Pfam" id="PF22738">
    <property type="entry name" value="NNH7"/>
    <property type="match status" value="1"/>
</dbReference>
<dbReference type="InterPro" id="IPR054567">
    <property type="entry name" value="NNH7"/>
</dbReference>
<sequence>MAESLTYADALKILGTPHSRLVGIVDRLAAAGLATWTVAAAATGHDVSAPLNLFDLKEEIVRFGHETVRRISERRNGLSRFDRTQRLAAAHAVLVVSSYFEALEQADLPIALDRLELTAAERVATATGGVPARGGAELLEGLVNERLPLPEPHVPYERTRAAITATYELMSRRLTTFIRGVAAWDDLTGPERTRLTRAVMAVPPAALRGYEQAFRRLATDNREFEVWANLTRVDALGAGLSEVGRILTEMAASRPGDRPRRHLLRGYRVALTEPIVAAGRTPEGVVLPTLGEAYVNPRCKVAEVRPGDVPAGQEWWERQEPAPYAEAFLSGYLTSPRAVQAPLVVLGEPGSGKSKLTEVLAARLPEEDFLPIRVELRDVAAESLIQEQIEQAILQQSGERVTLPDLLDAADGALPVVMLDGFDELLQASGVNRYDYLEQVRELQRRQLAIGHPIAVIVTSRTVVADRVRYPAGCIALQLQPFTDEQVRYWLGVWNRHNADILQSRARRTLPAETVLAHRELARQPLLLLLLAIFDANDNALQHAGATALGQAGLYEALLMDFAFREIRKSPQNAALPSEAQRRLAEAELERLAVAAVAMFARGMQTASEDDLDRDLAVLLPERAATASRDTAALSAAQQVTSRFFFIHRSEARVRDQRTRSYEFLHPTFGEFLVAWLAVRALGDLVAVREVMSARSTAAGGRPDDGFLFAVLSFACVSERAPIVGFLAELLRRTPAGDHDPRRTLLLELLDGALYPHGGRSYAAYEPVGHPVTRRLAAYSANLTVLLVLLSDEGTTVAEMFSGSGAAVVERWLQLSHLWRAQLSPSEWDGIVVTLRVKVRLADDLRIRLSREDGSAVSVLDAFAISPPGSRPESTDYDVYLSGDPIGPYELRVPATSDIGLLVRRMAFLPNWRLGLLFLQSVPFIQALGDRIRWSADGETTILPAYQLARLDHTRDASDRDRAAVYGECLRAVAAFPELHRLVLLRLRDDVGRLPVATVVDLLRQANTVRPTDVYLEAINDLWRRLPGDGGPARGIDGRDLVVALVRAIEQRWPDADLDRLAAGLRVAAAGRARTLTTPDR</sequence>
<proteinExistence type="predicted"/>
<evidence type="ECO:0000259" key="1">
    <source>
        <dbReference type="Pfam" id="PF22738"/>
    </source>
</evidence>
<evidence type="ECO:0000313" key="2">
    <source>
        <dbReference type="EMBL" id="GAA4624245.1"/>
    </source>
</evidence>
<evidence type="ECO:0000313" key="3">
    <source>
        <dbReference type="Proteomes" id="UP001501442"/>
    </source>
</evidence>
<name>A0ABP8U599_9ACTN</name>